<dbReference type="Proteomes" id="UP000095280">
    <property type="component" value="Unplaced"/>
</dbReference>
<keyword evidence="1" id="KW-1185">Reference proteome</keyword>
<sequence>HGRRRRQRSGGMPVHHAKYPEGAQLIATLAIVPIVPAMAELKFKATGWLGIITAGLLWMDFRRDEAFDNSIVSLTKEIIHAAGDKLKIGQASPSQPPALKVDLKKKPAELSGTASWRKFLAESGEVKHHQASGSRSTLAAARHARGHQLLEESKLEPNTSGQHYGAEEEWLLISDEESTDGRRAVVTLRLAETVR</sequence>
<accession>A0A1I8F900</accession>
<evidence type="ECO:0000313" key="1">
    <source>
        <dbReference type="Proteomes" id="UP000095280"/>
    </source>
</evidence>
<organism evidence="1 2">
    <name type="scientific">Macrostomum lignano</name>
    <dbReference type="NCBI Taxonomy" id="282301"/>
    <lineage>
        <taxon>Eukaryota</taxon>
        <taxon>Metazoa</taxon>
        <taxon>Spiralia</taxon>
        <taxon>Lophotrochozoa</taxon>
        <taxon>Platyhelminthes</taxon>
        <taxon>Rhabditophora</taxon>
        <taxon>Macrostomorpha</taxon>
        <taxon>Macrostomida</taxon>
        <taxon>Macrostomidae</taxon>
        <taxon>Macrostomum</taxon>
    </lineage>
</organism>
<protein>
    <submittedName>
        <fullName evidence="2">EamA domain-containing protein</fullName>
    </submittedName>
</protein>
<name>A0A1I8F900_9PLAT</name>
<dbReference type="WBParaSite" id="maker-unitig_25055-snap-gene-0.2-mRNA-1">
    <property type="protein sequence ID" value="maker-unitig_25055-snap-gene-0.2-mRNA-1"/>
    <property type="gene ID" value="maker-unitig_25055-snap-gene-0.2"/>
</dbReference>
<proteinExistence type="predicted"/>
<reference evidence="2" key="1">
    <citation type="submission" date="2016-11" db="UniProtKB">
        <authorList>
            <consortium name="WormBaseParasite"/>
        </authorList>
    </citation>
    <scope>IDENTIFICATION</scope>
</reference>
<evidence type="ECO:0000313" key="2">
    <source>
        <dbReference type="WBParaSite" id="maker-unitig_25055-snap-gene-0.2-mRNA-1"/>
    </source>
</evidence>
<dbReference type="AlphaFoldDB" id="A0A1I8F900"/>